<proteinExistence type="predicted"/>
<evidence type="ECO:0000313" key="2">
    <source>
        <dbReference type="EMBL" id="MBA8803984.1"/>
    </source>
</evidence>
<dbReference type="RefSeq" id="WP_182539245.1">
    <property type="nucleotide sequence ID" value="NZ_JACGXA010000001.1"/>
</dbReference>
<dbReference type="InterPro" id="IPR010298">
    <property type="entry name" value="YacP-like"/>
</dbReference>
<dbReference type="AlphaFoldDB" id="A0A7W3PA02"/>
<keyword evidence="1" id="KW-0175">Coiled coil</keyword>
<dbReference type="PANTHER" id="PTHR34547">
    <property type="entry name" value="YACP-LIKE NYN DOMAIN PROTEIN"/>
    <property type="match status" value="1"/>
</dbReference>
<sequence>MTEQIQPTLGDLPEGVRTRVVGLTADVLPSVVRLPASLRRVATFAPARRAKLGGGAIAEALEADDDFRERVATQLSARIAPDLDVPSAETAAFAWLVRPDGWELVVKRAAAQLADAEVATRVDQGELDRLRDRAVEAEQAVRDLRQRHRAQVEEYKSENASLRRKLGESRVTEKTAKAELDAALKDLDELRAAADAATSAQEKEVRRLRAQVAQLESEATAERRTARSERDDATLRARLLLDTVIDAASGLRRELGLPAVSGAPGDRVESEVESATAARTPSGTQAPMSAAVLEQLLAMPRARLIVDGYNVSKSAWPSSSLEAQRIRLVNALAPLVARTGAETTVVFDAAASTARPVVNVPRGIKVLFSPEGVIADDVIHDLVEAEPAGRVIVVASSDGEVASHARRAGARTVEALRLADLLGR</sequence>
<dbReference type="Pfam" id="PF05991">
    <property type="entry name" value="NYN_YacP"/>
    <property type="match status" value="1"/>
</dbReference>
<keyword evidence="3" id="KW-1185">Reference proteome</keyword>
<protein>
    <submittedName>
        <fullName evidence="2">Putative RNA-binding protein with PIN domain/regulator of replication initiation timing</fullName>
    </submittedName>
</protein>
<organism evidence="2 3">
    <name type="scientific">Nocardioides ginsengisegetis</name>
    <dbReference type="NCBI Taxonomy" id="661491"/>
    <lineage>
        <taxon>Bacteria</taxon>
        <taxon>Bacillati</taxon>
        <taxon>Actinomycetota</taxon>
        <taxon>Actinomycetes</taxon>
        <taxon>Propionibacteriales</taxon>
        <taxon>Nocardioidaceae</taxon>
        <taxon>Nocardioides</taxon>
    </lineage>
</organism>
<comment type="caution">
    <text evidence="2">The sequence shown here is derived from an EMBL/GenBank/DDBJ whole genome shotgun (WGS) entry which is preliminary data.</text>
</comment>
<name>A0A7W3PA02_9ACTN</name>
<feature type="coiled-coil region" evidence="1">
    <location>
        <begin position="127"/>
        <end position="225"/>
    </location>
</feature>
<dbReference type="PANTHER" id="PTHR34547:SF1">
    <property type="entry name" value="YACP-LIKE NYN DOMAIN PROTEIN"/>
    <property type="match status" value="1"/>
</dbReference>
<dbReference type="EMBL" id="JACGXA010000001">
    <property type="protein sequence ID" value="MBA8803984.1"/>
    <property type="molecule type" value="Genomic_DNA"/>
</dbReference>
<accession>A0A7W3PA02</accession>
<evidence type="ECO:0000313" key="3">
    <source>
        <dbReference type="Proteomes" id="UP000580910"/>
    </source>
</evidence>
<evidence type="ECO:0000256" key="1">
    <source>
        <dbReference type="SAM" id="Coils"/>
    </source>
</evidence>
<reference evidence="2 3" key="1">
    <citation type="submission" date="2020-07" db="EMBL/GenBank/DDBJ databases">
        <title>Sequencing the genomes of 1000 actinobacteria strains.</title>
        <authorList>
            <person name="Klenk H.-P."/>
        </authorList>
    </citation>
    <scope>NUCLEOTIDE SEQUENCE [LARGE SCALE GENOMIC DNA]</scope>
    <source>
        <strain evidence="2 3">DSM 21349</strain>
    </source>
</reference>
<gene>
    <name evidence="2" type="ORF">FB382_002275</name>
</gene>
<dbReference type="Proteomes" id="UP000580910">
    <property type="component" value="Unassembled WGS sequence"/>
</dbReference>